<dbReference type="SUPFAM" id="SSF47203">
    <property type="entry name" value="Acyl-CoA dehydrogenase C-terminal domain-like"/>
    <property type="match status" value="1"/>
</dbReference>
<dbReference type="OrthoDB" id="3619737at2"/>
<reference evidence="3 4" key="1">
    <citation type="submission" date="2018-08" db="EMBL/GenBank/DDBJ databases">
        <title>Genomic Encyclopedia of Archaeal and Bacterial Type Strains, Phase II (KMG-II): from individual species to whole genera.</title>
        <authorList>
            <person name="Goeker M."/>
        </authorList>
    </citation>
    <scope>NUCLEOTIDE SEQUENCE [LARGE SCALE GENOMIC DNA]</scope>
    <source>
        <strain evidence="3 4">DSM 45791</strain>
    </source>
</reference>
<dbReference type="Proteomes" id="UP000256269">
    <property type="component" value="Unassembled WGS sequence"/>
</dbReference>
<dbReference type="GO" id="GO:0016627">
    <property type="term" value="F:oxidoreductase activity, acting on the CH-CH group of donors"/>
    <property type="evidence" value="ECO:0007669"/>
    <property type="project" value="InterPro"/>
</dbReference>
<sequence length="197" mass="20769">MSTVLEQCERIARDEGLAAGLAAALSGTEVTAAAPGSYAAVPASDVPEGAEVRTHSLANREEIVFLACPGERPAADYTLAEIGRLLAAVRIGTVRRLLDEAVAYLSERTVGDEPLIRKQLITGTVGDVAAELEMARAYASNPLSPEALADLHTKLDDLGWQVTQLFGASGYIADHPVRALYVSALVANTWIDRKGAA</sequence>
<evidence type="ECO:0000313" key="3">
    <source>
        <dbReference type="EMBL" id="REH35327.1"/>
    </source>
</evidence>
<name>A0A3E0GZN8_9PSEU</name>
<evidence type="ECO:0000256" key="1">
    <source>
        <dbReference type="ARBA" id="ARBA00022630"/>
    </source>
</evidence>
<organism evidence="3 4">
    <name type="scientific">Kutzneria buriramensis</name>
    <dbReference type="NCBI Taxonomy" id="1045776"/>
    <lineage>
        <taxon>Bacteria</taxon>
        <taxon>Bacillati</taxon>
        <taxon>Actinomycetota</taxon>
        <taxon>Actinomycetes</taxon>
        <taxon>Pseudonocardiales</taxon>
        <taxon>Pseudonocardiaceae</taxon>
        <taxon>Kutzneria</taxon>
    </lineage>
</organism>
<dbReference type="AlphaFoldDB" id="A0A3E0GZN8"/>
<protein>
    <submittedName>
        <fullName evidence="3">Acyl-CoA dehydrogenase-like protein</fullName>
    </submittedName>
</protein>
<accession>A0A3E0GZN8</accession>
<dbReference type="InterPro" id="IPR036250">
    <property type="entry name" value="AcylCo_DH-like_C"/>
</dbReference>
<comment type="caution">
    <text evidence="3">The sequence shown here is derived from an EMBL/GenBank/DDBJ whole genome shotgun (WGS) entry which is preliminary data.</text>
</comment>
<dbReference type="EMBL" id="QUNO01000018">
    <property type="protein sequence ID" value="REH35327.1"/>
    <property type="molecule type" value="Genomic_DNA"/>
</dbReference>
<keyword evidence="4" id="KW-1185">Reference proteome</keyword>
<keyword evidence="1" id="KW-0285">Flavoprotein</keyword>
<dbReference type="Gene3D" id="1.20.140.10">
    <property type="entry name" value="Butyryl-CoA Dehydrogenase, subunit A, domain 3"/>
    <property type="match status" value="1"/>
</dbReference>
<gene>
    <name evidence="3" type="ORF">BCF44_118187</name>
</gene>
<dbReference type="RefSeq" id="WP_116180077.1">
    <property type="nucleotide sequence ID" value="NZ_CP144375.1"/>
</dbReference>
<feature type="domain" description="Acyl-CoA dehydrogenase/oxidase C-terminal" evidence="2">
    <location>
        <begin position="83"/>
        <end position="139"/>
    </location>
</feature>
<evidence type="ECO:0000259" key="2">
    <source>
        <dbReference type="Pfam" id="PF00441"/>
    </source>
</evidence>
<evidence type="ECO:0000313" key="4">
    <source>
        <dbReference type="Proteomes" id="UP000256269"/>
    </source>
</evidence>
<dbReference type="InterPro" id="IPR009075">
    <property type="entry name" value="AcylCo_DH/oxidase_C"/>
</dbReference>
<dbReference type="Pfam" id="PF00441">
    <property type="entry name" value="Acyl-CoA_dh_1"/>
    <property type="match status" value="1"/>
</dbReference>
<proteinExistence type="predicted"/>